<name>A0A4R2JKS1_9PSEU</name>
<evidence type="ECO:0000256" key="2">
    <source>
        <dbReference type="SAM" id="Phobius"/>
    </source>
</evidence>
<dbReference type="EMBL" id="SLWS01000003">
    <property type="protein sequence ID" value="TCO60601.1"/>
    <property type="molecule type" value="Genomic_DNA"/>
</dbReference>
<evidence type="ECO:0000313" key="3">
    <source>
        <dbReference type="EMBL" id="TCO60601.1"/>
    </source>
</evidence>
<proteinExistence type="predicted"/>
<organism evidence="3 4">
    <name type="scientific">Actinocrispum wychmicini</name>
    <dbReference type="NCBI Taxonomy" id="1213861"/>
    <lineage>
        <taxon>Bacteria</taxon>
        <taxon>Bacillati</taxon>
        <taxon>Actinomycetota</taxon>
        <taxon>Actinomycetes</taxon>
        <taxon>Pseudonocardiales</taxon>
        <taxon>Pseudonocardiaceae</taxon>
        <taxon>Actinocrispum</taxon>
    </lineage>
</organism>
<evidence type="ECO:0000256" key="1">
    <source>
        <dbReference type="SAM" id="MobiDB-lite"/>
    </source>
</evidence>
<keyword evidence="2" id="KW-0812">Transmembrane</keyword>
<dbReference type="RefSeq" id="WP_165960395.1">
    <property type="nucleotide sequence ID" value="NZ_SLWS01000003.1"/>
</dbReference>
<evidence type="ECO:0000313" key="4">
    <source>
        <dbReference type="Proteomes" id="UP000295680"/>
    </source>
</evidence>
<feature type="region of interest" description="Disordered" evidence="1">
    <location>
        <begin position="34"/>
        <end position="56"/>
    </location>
</feature>
<dbReference type="AlphaFoldDB" id="A0A4R2JKS1"/>
<keyword evidence="2" id="KW-0472">Membrane</keyword>
<reference evidence="3 4" key="1">
    <citation type="submission" date="2019-03" db="EMBL/GenBank/DDBJ databases">
        <title>Genomic Encyclopedia of Type Strains, Phase IV (KMG-IV): sequencing the most valuable type-strain genomes for metagenomic binning, comparative biology and taxonomic classification.</title>
        <authorList>
            <person name="Goeker M."/>
        </authorList>
    </citation>
    <scope>NUCLEOTIDE SEQUENCE [LARGE SCALE GENOMIC DNA]</scope>
    <source>
        <strain evidence="3 4">DSM 45934</strain>
    </source>
</reference>
<keyword evidence="2" id="KW-1133">Transmembrane helix</keyword>
<dbReference type="Proteomes" id="UP000295680">
    <property type="component" value="Unassembled WGS sequence"/>
</dbReference>
<feature type="transmembrane region" description="Helical" evidence="2">
    <location>
        <begin position="12"/>
        <end position="30"/>
    </location>
</feature>
<accession>A0A4R2JKS1</accession>
<sequence length="56" mass="6105">MSTRFEDTTRGRLLLFGAVLAFVFVVSWMFGNAFAPANTPTNPRPATTGRQHPGGH</sequence>
<feature type="compositionally biased region" description="Low complexity" evidence="1">
    <location>
        <begin position="34"/>
        <end position="48"/>
    </location>
</feature>
<comment type="caution">
    <text evidence="3">The sequence shown here is derived from an EMBL/GenBank/DDBJ whole genome shotgun (WGS) entry which is preliminary data.</text>
</comment>
<protein>
    <submittedName>
        <fullName evidence="3">Uncharacterized protein</fullName>
    </submittedName>
</protein>
<keyword evidence="4" id="KW-1185">Reference proteome</keyword>
<gene>
    <name evidence="3" type="ORF">EV192_103176</name>
</gene>